<dbReference type="GeneID" id="19463045"/>
<keyword evidence="3" id="KW-1185">Reference proteome</keyword>
<evidence type="ECO:0000313" key="3">
    <source>
        <dbReference type="Proteomes" id="UP000016922"/>
    </source>
</evidence>
<dbReference type="KEGG" id="glz:GLAREA_03990"/>
<dbReference type="HOGENOM" id="CLU_470944_0_0_1"/>
<name>S3DXC6_GLAL2</name>
<accession>S3DXC6</accession>
<sequence>MDHDDNNNTPPRVSRWADVFATGQAKREKKAAWILEDLSSPFCAQYWVNRNANPYQQSALTTRSSQAIPIRQRQQKGVKSLEHQPTISPPMEFSEDPGTIFTKSFREKKAQQPRIQNPFGSMLEDRSKSPAMSPADSRSPSTPFEQDVQTPVQDVISVRVVHSTPAIQTTISVPEGPDRTDSSAINSLHREIQRFQISPDDTMSSSTLENDRSVDRFRPASHRIRRPTRPAGLSPRVWHDDSTVVQARQEQDYMVQWPNAYPADTLRSLSAGSATPPLVNTYARATRNRDDDRFTSSNRSRTTSRYPDRHNPSNVFGRSSNQTSQGQLVRRQMNIDSGAKGNMSEVIPDDDFFSLENFRPSSMNQEQRGLIDAPRGSKYLGNQDSQSAAHQYDDCPDHLNHALWVMRIHRDAQLKEILDTVRTGGIFATHMSPAKNGHDSQAIKIVFMTHDAAAEYLRQIHTTGIYVRGKRVEGKWNRNGYIIPPQGQRTRVLHIRGPVHYMERHKWEAYMQMGLSIDLEEFRELPDPDPSKKTFEFRLGRVDGQAEAVFQMICKNLKMRRNVEVRYGPDPCDPNSGFR</sequence>
<dbReference type="eggNOG" id="ENOG502SP4B">
    <property type="taxonomic scope" value="Eukaryota"/>
</dbReference>
<dbReference type="AlphaFoldDB" id="S3DXC6"/>
<gene>
    <name evidence="2" type="ORF">GLAREA_03990</name>
</gene>
<dbReference type="RefSeq" id="XP_008082434.1">
    <property type="nucleotide sequence ID" value="XM_008084243.1"/>
</dbReference>
<protein>
    <recommendedName>
        <fullName evidence="4">RNA-binding, RBD</fullName>
    </recommendedName>
</protein>
<feature type="compositionally biased region" description="Low complexity" evidence="1">
    <location>
        <begin position="295"/>
        <end position="305"/>
    </location>
</feature>
<evidence type="ECO:0008006" key="4">
    <source>
        <dbReference type="Google" id="ProtNLM"/>
    </source>
</evidence>
<feature type="region of interest" description="Disordered" evidence="1">
    <location>
        <begin position="74"/>
        <end position="148"/>
    </location>
</feature>
<dbReference type="OMA" id="IFATHMS"/>
<organism evidence="2 3">
    <name type="scientific">Glarea lozoyensis (strain ATCC 20868 / MF5171)</name>
    <dbReference type="NCBI Taxonomy" id="1116229"/>
    <lineage>
        <taxon>Eukaryota</taxon>
        <taxon>Fungi</taxon>
        <taxon>Dikarya</taxon>
        <taxon>Ascomycota</taxon>
        <taxon>Pezizomycotina</taxon>
        <taxon>Leotiomycetes</taxon>
        <taxon>Helotiales</taxon>
        <taxon>Helotiaceae</taxon>
        <taxon>Glarea</taxon>
    </lineage>
</organism>
<proteinExistence type="predicted"/>
<reference evidence="2 3" key="1">
    <citation type="journal article" date="2013" name="BMC Genomics">
        <title>Genomics-driven discovery of the pneumocandin biosynthetic gene cluster in the fungus Glarea lozoyensis.</title>
        <authorList>
            <person name="Chen L."/>
            <person name="Yue Q."/>
            <person name="Zhang X."/>
            <person name="Xiang M."/>
            <person name="Wang C."/>
            <person name="Li S."/>
            <person name="Che Y."/>
            <person name="Ortiz-Lopez F.J."/>
            <person name="Bills G.F."/>
            <person name="Liu X."/>
            <person name="An Z."/>
        </authorList>
    </citation>
    <scope>NUCLEOTIDE SEQUENCE [LARGE SCALE GENOMIC DNA]</scope>
    <source>
        <strain evidence="3">ATCC 20868 / MF5171</strain>
    </source>
</reference>
<feature type="region of interest" description="Disordered" evidence="1">
    <location>
        <begin position="268"/>
        <end position="328"/>
    </location>
</feature>
<feature type="compositionally biased region" description="Polar residues" evidence="1">
    <location>
        <begin position="136"/>
        <end position="148"/>
    </location>
</feature>
<dbReference type="Proteomes" id="UP000016922">
    <property type="component" value="Unassembled WGS sequence"/>
</dbReference>
<feature type="compositionally biased region" description="Polar residues" evidence="1">
    <location>
        <begin position="312"/>
        <end position="327"/>
    </location>
</feature>
<dbReference type="EMBL" id="KE145363">
    <property type="protein sequence ID" value="EPE31023.1"/>
    <property type="molecule type" value="Genomic_DNA"/>
</dbReference>
<dbReference type="OrthoDB" id="3508416at2759"/>
<evidence type="ECO:0000256" key="1">
    <source>
        <dbReference type="SAM" id="MobiDB-lite"/>
    </source>
</evidence>
<evidence type="ECO:0000313" key="2">
    <source>
        <dbReference type="EMBL" id="EPE31023.1"/>
    </source>
</evidence>